<dbReference type="SMART" id="SM00220">
    <property type="entry name" value="S_TKc"/>
    <property type="match status" value="1"/>
</dbReference>
<organism evidence="6 7">
    <name type="scientific">Kwoniella shivajii</name>
    <dbReference type="NCBI Taxonomy" id="564305"/>
    <lineage>
        <taxon>Eukaryota</taxon>
        <taxon>Fungi</taxon>
        <taxon>Dikarya</taxon>
        <taxon>Basidiomycota</taxon>
        <taxon>Agaricomycotina</taxon>
        <taxon>Tremellomycetes</taxon>
        <taxon>Tremellales</taxon>
        <taxon>Cryptococcaceae</taxon>
        <taxon>Kwoniella</taxon>
    </lineage>
</organism>
<feature type="region of interest" description="Disordered" evidence="4">
    <location>
        <begin position="850"/>
        <end position="882"/>
    </location>
</feature>
<feature type="domain" description="Protein kinase" evidence="5">
    <location>
        <begin position="251"/>
        <end position="540"/>
    </location>
</feature>
<dbReference type="Gene3D" id="1.10.510.10">
    <property type="entry name" value="Transferase(Phosphotransferase) domain 1"/>
    <property type="match status" value="1"/>
</dbReference>
<dbReference type="PANTHER" id="PTHR24348">
    <property type="entry name" value="SERINE/THREONINE-PROTEIN KINASE UNC-51-RELATED"/>
    <property type="match status" value="1"/>
</dbReference>
<proteinExistence type="predicted"/>
<gene>
    <name evidence="6" type="ORF">IL334_005077</name>
</gene>
<evidence type="ECO:0000259" key="5">
    <source>
        <dbReference type="PROSITE" id="PS50011"/>
    </source>
</evidence>
<feature type="region of interest" description="Disordered" evidence="4">
    <location>
        <begin position="782"/>
        <end position="807"/>
    </location>
</feature>
<dbReference type="InterPro" id="IPR011009">
    <property type="entry name" value="Kinase-like_dom_sf"/>
</dbReference>
<evidence type="ECO:0000256" key="3">
    <source>
        <dbReference type="PROSITE-ProRule" id="PRU10141"/>
    </source>
</evidence>
<evidence type="ECO:0000313" key="6">
    <source>
        <dbReference type="EMBL" id="WRT68102.1"/>
    </source>
</evidence>
<keyword evidence="7" id="KW-1185">Reference proteome</keyword>
<feature type="region of interest" description="Disordered" evidence="4">
    <location>
        <begin position="1250"/>
        <end position="1306"/>
    </location>
</feature>
<feature type="region of interest" description="Disordered" evidence="4">
    <location>
        <begin position="1"/>
        <end position="56"/>
    </location>
</feature>
<dbReference type="InterPro" id="IPR000719">
    <property type="entry name" value="Prot_kinase_dom"/>
</dbReference>
<dbReference type="SUPFAM" id="SSF56112">
    <property type="entry name" value="Protein kinase-like (PK-like)"/>
    <property type="match status" value="1"/>
</dbReference>
<dbReference type="InterPro" id="IPR017441">
    <property type="entry name" value="Protein_kinase_ATP_BS"/>
</dbReference>
<dbReference type="PROSITE" id="PS00107">
    <property type="entry name" value="PROTEIN_KINASE_ATP"/>
    <property type="match status" value="1"/>
</dbReference>
<feature type="compositionally biased region" description="Polar residues" evidence="4">
    <location>
        <begin position="44"/>
        <end position="56"/>
    </location>
</feature>
<protein>
    <recommendedName>
        <fullName evidence="5">Protein kinase domain-containing protein</fullName>
    </recommendedName>
</protein>
<dbReference type="Proteomes" id="UP001329825">
    <property type="component" value="Chromosome 6"/>
</dbReference>
<accession>A0ABZ1D3C0</accession>
<dbReference type="Pfam" id="PF00069">
    <property type="entry name" value="Pkinase"/>
    <property type="match status" value="1"/>
</dbReference>
<dbReference type="CDD" id="cd14014">
    <property type="entry name" value="STKc_PknB_like"/>
    <property type="match status" value="1"/>
</dbReference>
<feature type="region of interest" description="Disordered" evidence="4">
    <location>
        <begin position="587"/>
        <end position="638"/>
    </location>
</feature>
<name>A0ABZ1D3C0_9TREE</name>
<reference evidence="6 7" key="1">
    <citation type="submission" date="2024-01" db="EMBL/GenBank/DDBJ databases">
        <title>Comparative genomics of Cryptococcus and Kwoniella reveals pathogenesis evolution and contrasting modes of karyotype evolution via chromosome fusion or intercentromeric recombination.</title>
        <authorList>
            <person name="Coelho M.A."/>
            <person name="David-Palma M."/>
            <person name="Shea T."/>
            <person name="Bowers K."/>
            <person name="McGinley-Smith S."/>
            <person name="Mohammad A.W."/>
            <person name="Gnirke A."/>
            <person name="Yurkov A.M."/>
            <person name="Nowrousian M."/>
            <person name="Sun S."/>
            <person name="Cuomo C.A."/>
            <person name="Heitman J."/>
        </authorList>
    </citation>
    <scope>NUCLEOTIDE SEQUENCE [LARGE SCALE GENOMIC DNA]</scope>
    <source>
        <strain evidence="6">CBS 11374</strain>
    </source>
</reference>
<feature type="compositionally biased region" description="Basic and acidic residues" evidence="4">
    <location>
        <begin position="627"/>
        <end position="638"/>
    </location>
</feature>
<dbReference type="PANTHER" id="PTHR24348:SF68">
    <property type="entry name" value="SERINE_THREONINE-PROTEIN KINASE ATG1C"/>
    <property type="match status" value="1"/>
</dbReference>
<evidence type="ECO:0000256" key="1">
    <source>
        <dbReference type="ARBA" id="ARBA00022741"/>
    </source>
</evidence>
<evidence type="ECO:0000256" key="4">
    <source>
        <dbReference type="SAM" id="MobiDB-lite"/>
    </source>
</evidence>
<dbReference type="InterPro" id="IPR045269">
    <property type="entry name" value="Atg1-like"/>
</dbReference>
<evidence type="ECO:0000256" key="2">
    <source>
        <dbReference type="ARBA" id="ARBA00022840"/>
    </source>
</evidence>
<evidence type="ECO:0000313" key="7">
    <source>
        <dbReference type="Proteomes" id="UP001329825"/>
    </source>
</evidence>
<dbReference type="RefSeq" id="XP_062792842.1">
    <property type="nucleotide sequence ID" value="XM_062936791.1"/>
</dbReference>
<dbReference type="PROSITE" id="PS00108">
    <property type="entry name" value="PROTEIN_KINASE_ST"/>
    <property type="match status" value="1"/>
</dbReference>
<feature type="compositionally biased region" description="Basic residues" evidence="4">
    <location>
        <begin position="590"/>
        <end position="607"/>
    </location>
</feature>
<feature type="compositionally biased region" description="Low complexity" evidence="4">
    <location>
        <begin position="27"/>
        <end position="43"/>
    </location>
</feature>
<feature type="compositionally biased region" description="Polar residues" evidence="4">
    <location>
        <begin position="1166"/>
        <end position="1182"/>
    </location>
</feature>
<dbReference type="PROSITE" id="PS50011">
    <property type="entry name" value="PROTEIN_KINASE_DOM"/>
    <property type="match status" value="1"/>
</dbReference>
<feature type="region of interest" description="Disordered" evidence="4">
    <location>
        <begin position="1103"/>
        <end position="1196"/>
    </location>
</feature>
<sequence>MVQPTISKQKSKIRLRLGLTPPKPKTKQNQQQQQIKPQFQPQQYHSQNQPTHLSPNFSTAIHIHNTAKTIVENGLSSSTSTSVSGVSRADSRSAFTYDSFTPSPSPPNKDFDTISYNTISPESIAFTSRIHDENHPNQSYATLVTETSESQDDEEAIYQSFTNQYFNQDQDQDHAYNYDYDYQNHNDHRNQIPHNQEHAHYGERTEEQENTLLATNHFHLHHQHSHPNIYKIASGTDDIFSLTDQQLSNRFTFISEIGFGNWGSVWLCKPKNLKSASSFNENGVIVKLGKKAATSGGLGASGKVAVKLVHRSRTPATSARVRALWGEMKIFRSLRHEPHPSIIRFEAFVITPSYALVIMPHLARLIPVCLSPPTATPYFRQLASAVGYLHERGITHNDIKPANVLLSHNDIPVLVDFGFAQRWDVGVRGSFLSSISWGTPEYLDPIRAQGMPHDERASDIWSLGITMFEILMGRTPFETDEEEEFSTPEELLIYYERSKRGEWVGDWSMPEGLENLLRHMINPDPAYRISAMQAYHHPALQPSAPSVVVTPNFVKAATLEYSDYTEPVPAPPAEYMEAVEAAKAAAAIEKKKKRKTKKDQAQRHSHRAATPALGESIKQHTSVSKPKRTDQHAEDKENTDVVLEKSFSRLVIRKREEDIKDDEEDDPTPTKVLRPAQPLRIKELSLIADKKVVPRISNSHLTNLSRPSSATSQCTAHAVISHSSSSATIKDKRVSILSSTSTVPKSKEEAVLKTMRSLEGTRKLVHGHDKKDKACEALAAVKRQAPEPPRPKSLDSVVQLQSKKDDERRSLGIDRAVLVEVKEDEVDITVKEGGREVDTVVHFNERSKVDRSSVPAVPMSPPRAQRSSANRIPTPSPQKVRRTGRIPHAEMDTVRGKMFPASDDESPLAELREKIVTSDQESSTRYREVSGDLMETLKSSPSLKKRSDATPSEYSLKTEIRNSVDSTTSTSMSQGLSRARSVEALDKMSSWIRSVEGIIEDARKAIAEGREPPLPVLSLPKEIVDNTEVVTHTFGVTPEKNSIPAHLRTSSVQVEPATPPKWPVQMDLREAEEKVRLANKWLEDQGRKGKKDRPSVSQVLKLFGSDKERPLSGSRSNTPDPVHLVALKPPASASSQTLRGAPSTPALRSSSTRSHTKVPMRKSESNLRNFNTMPTIPSTSFTAGPEYDPLEDEEDSDKPRRVMFENMLSTQPGVIRQGDGWGSLSSGRGFMKPSSSMASLRERARAILGDNTKSNDPTKTHHRLEKRSSKLNINVSSDKELPSNRPGTPAAQSVLTMKTDGGHKKGWLKSLKGAMGMGKKMDKLEEGL</sequence>
<keyword evidence="2 3" id="KW-0067">ATP-binding</keyword>
<dbReference type="InterPro" id="IPR008271">
    <property type="entry name" value="Ser/Thr_kinase_AS"/>
</dbReference>
<dbReference type="Gene3D" id="3.30.200.20">
    <property type="entry name" value="Phosphorylase Kinase, domain 1"/>
    <property type="match status" value="1"/>
</dbReference>
<dbReference type="EMBL" id="CP141886">
    <property type="protein sequence ID" value="WRT68102.1"/>
    <property type="molecule type" value="Genomic_DNA"/>
</dbReference>
<dbReference type="GeneID" id="87957208"/>
<keyword evidence="1 3" id="KW-0547">Nucleotide-binding</keyword>
<feature type="binding site" evidence="3">
    <location>
        <position position="287"/>
    </location>
    <ligand>
        <name>ATP</name>
        <dbReference type="ChEBI" id="CHEBI:30616"/>
    </ligand>
</feature>